<evidence type="ECO:0000313" key="1">
    <source>
        <dbReference type="EMBL" id="OMP14326.1"/>
    </source>
</evidence>
<organism evidence="1 2">
    <name type="scientific">Corchorus olitorius</name>
    <dbReference type="NCBI Taxonomy" id="93759"/>
    <lineage>
        <taxon>Eukaryota</taxon>
        <taxon>Viridiplantae</taxon>
        <taxon>Streptophyta</taxon>
        <taxon>Embryophyta</taxon>
        <taxon>Tracheophyta</taxon>
        <taxon>Spermatophyta</taxon>
        <taxon>Magnoliopsida</taxon>
        <taxon>eudicotyledons</taxon>
        <taxon>Gunneridae</taxon>
        <taxon>Pentapetalae</taxon>
        <taxon>rosids</taxon>
        <taxon>malvids</taxon>
        <taxon>Malvales</taxon>
        <taxon>Malvaceae</taxon>
        <taxon>Grewioideae</taxon>
        <taxon>Apeibeae</taxon>
        <taxon>Corchorus</taxon>
    </lineage>
</organism>
<reference evidence="2" key="1">
    <citation type="submission" date="2013-09" db="EMBL/GenBank/DDBJ databases">
        <title>Corchorus olitorius genome sequencing.</title>
        <authorList>
            <person name="Alam M."/>
            <person name="Haque M.S."/>
            <person name="Islam M.S."/>
            <person name="Emdad E.M."/>
            <person name="Islam M.M."/>
            <person name="Ahmed B."/>
            <person name="Halim A."/>
            <person name="Hossen Q.M.M."/>
            <person name="Hossain M.Z."/>
            <person name="Ahmed R."/>
            <person name="Khan M.M."/>
            <person name="Islam R."/>
            <person name="Rashid M.M."/>
            <person name="Khan S.A."/>
            <person name="Rahman M.S."/>
            <person name="Alam M."/>
            <person name="Yahiya A.S."/>
            <person name="Khan M.S."/>
            <person name="Azam M.S."/>
            <person name="Haque T."/>
            <person name="Lashkar M.Z.H."/>
            <person name="Akhand A.I."/>
            <person name="Morshed G."/>
            <person name="Roy S."/>
            <person name="Uddin K.S."/>
            <person name="Rabeya T."/>
            <person name="Hossain A.S."/>
            <person name="Chowdhury A."/>
            <person name="Snigdha A.R."/>
            <person name="Mortoza M.S."/>
            <person name="Matin S.A."/>
            <person name="Hoque S.M.E."/>
            <person name="Islam M.K."/>
            <person name="Roy D.K."/>
            <person name="Haider R."/>
            <person name="Moosa M.M."/>
            <person name="Elias S.M."/>
            <person name="Hasan A.M."/>
            <person name="Jahan S."/>
            <person name="Shafiuddin M."/>
            <person name="Mahmood N."/>
            <person name="Shommy N.S."/>
        </authorList>
    </citation>
    <scope>NUCLEOTIDE SEQUENCE [LARGE SCALE GENOMIC DNA]</scope>
    <source>
        <strain evidence="2">cv. O-4</strain>
    </source>
</reference>
<protein>
    <submittedName>
        <fullName evidence="1">Uncharacterized protein</fullName>
    </submittedName>
</protein>
<sequence length="44" mass="4841">MESWPHGKESIGCFAILAGKSCSQKRWFIISPESSQTIAQSSLI</sequence>
<keyword evidence="2" id="KW-1185">Reference proteome</keyword>
<evidence type="ECO:0000313" key="2">
    <source>
        <dbReference type="Proteomes" id="UP000187203"/>
    </source>
</evidence>
<gene>
    <name evidence="1" type="ORF">COLO4_00051</name>
</gene>
<comment type="caution">
    <text evidence="1">The sequence shown here is derived from an EMBL/GenBank/DDBJ whole genome shotgun (WGS) entry which is preliminary data.</text>
</comment>
<dbReference type="Proteomes" id="UP000187203">
    <property type="component" value="Unassembled WGS sequence"/>
</dbReference>
<dbReference type="EMBL" id="AWUE01000336">
    <property type="protein sequence ID" value="OMP14326.1"/>
    <property type="molecule type" value="Genomic_DNA"/>
</dbReference>
<accession>A0A1R3L4U4</accession>
<name>A0A1R3L4U4_9ROSI</name>
<dbReference type="AlphaFoldDB" id="A0A1R3L4U4"/>
<proteinExistence type="predicted"/>